<protein>
    <submittedName>
        <fullName evidence="2">Uncharacterized protein</fullName>
    </submittedName>
</protein>
<feature type="region of interest" description="Disordered" evidence="1">
    <location>
        <begin position="1"/>
        <end position="20"/>
    </location>
</feature>
<dbReference type="EMBL" id="BGPR01009170">
    <property type="protein sequence ID" value="GBN38370.1"/>
    <property type="molecule type" value="Genomic_DNA"/>
</dbReference>
<feature type="compositionally biased region" description="Polar residues" evidence="1">
    <location>
        <begin position="10"/>
        <end position="20"/>
    </location>
</feature>
<reference evidence="2 3" key="1">
    <citation type="journal article" date="2019" name="Sci. Rep.">
        <title>Orb-weaving spider Araneus ventricosus genome elucidates the spidroin gene catalogue.</title>
        <authorList>
            <person name="Kono N."/>
            <person name="Nakamura H."/>
            <person name="Ohtoshi R."/>
            <person name="Moran D.A.P."/>
            <person name="Shinohara A."/>
            <person name="Yoshida Y."/>
            <person name="Fujiwara M."/>
            <person name="Mori M."/>
            <person name="Tomita M."/>
            <person name="Arakawa K."/>
        </authorList>
    </citation>
    <scope>NUCLEOTIDE SEQUENCE [LARGE SCALE GENOMIC DNA]</scope>
</reference>
<keyword evidence="3" id="KW-1185">Reference proteome</keyword>
<evidence type="ECO:0000256" key="1">
    <source>
        <dbReference type="SAM" id="MobiDB-lite"/>
    </source>
</evidence>
<dbReference type="AlphaFoldDB" id="A0A4Y2NIH8"/>
<evidence type="ECO:0000313" key="2">
    <source>
        <dbReference type="EMBL" id="GBN38370.1"/>
    </source>
</evidence>
<comment type="caution">
    <text evidence="2">The sequence shown here is derived from an EMBL/GenBank/DDBJ whole genome shotgun (WGS) entry which is preliminary data.</text>
</comment>
<sequence length="125" mass="14079">MINKPHATSDEGNQLKGSNSVQARRLSSVLPQRLVHHRCGLAHTACITLLVWVLVWSDGNEEGTPIYTWMNSARAELHLFSILQGRIKFYLPPHVKVRDENAKVRGAATGKSEITRINNIFIAYF</sequence>
<dbReference type="Proteomes" id="UP000499080">
    <property type="component" value="Unassembled WGS sequence"/>
</dbReference>
<accession>A0A4Y2NIH8</accession>
<gene>
    <name evidence="2" type="ORF">AVEN_213580_1</name>
</gene>
<proteinExistence type="predicted"/>
<name>A0A4Y2NIH8_ARAVE</name>
<evidence type="ECO:0000313" key="3">
    <source>
        <dbReference type="Proteomes" id="UP000499080"/>
    </source>
</evidence>
<organism evidence="2 3">
    <name type="scientific">Araneus ventricosus</name>
    <name type="common">Orbweaver spider</name>
    <name type="synonym">Epeira ventricosa</name>
    <dbReference type="NCBI Taxonomy" id="182803"/>
    <lineage>
        <taxon>Eukaryota</taxon>
        <taxon>Metazoa</taxon>
        <taxon>Ecdysozoa</taxon>
        <taxon>Arthropoda</taxon>
        <taxon>Chelicerata</taxon>
        <taxon>Arachnida</taxon>
        <taxon>Araneae</taxon>
        <taxon>Araneomorphae</taxon>
        <taxon>Entelegynae</taxon>
        <taxon>Araneoidea</taxon>
        <taxon>Araneidae</taxon>
        <taxon>Araneus</taxon>
    </lineage>
</organism>